<protein>
    <recommendedName>
        <fullName evidence="3">Mor transcription activator domain-containing protein</fullName>
    </recommendedName>
</protein>
<dbReference type="RefSeq" id="WP_256611494.1">
    <property type="nucleotide sequence ID" value="NZ_JANIBM010000017.1"/>
</dbReference>
<evidence type="ECO:0000313" key="1">
    <source>
        <dbReference type="EMBL" id="MCQ8182203.1"/>
    </source>
</evidence>
<organism evidence="1 2">
    <name type="scientific">Methylomonas aurea</name>
    <dbReference type="NCBI Taxonomy" id="2952224"/>
    <lineage>
        <taxon>Bacteria</taxon>
        <taxon>Pseudomonadati</taxon>
        <taxon>Pseudomonadota</taxon>
        <taxon>Gammaproteobacteria</taxon>
        <taxon>Methylococcales</taxon>
        <taxon>Methylococcaceae</taxon>
        <taxon>Methylomonas</taxon>
    </lineage>
</organism>
<dbReference type="Proteomes" id="UP001524569">
    <property type="component" value="Unassembled WGS sequence"/>
</dbReference>
<name>A0ABT1UIZ2_9GAMM</name>
<dbReference type="EMBL" id="JANIBM010000017">
    <property type="protein sequence ID" value="MCQ8182203.1"/>
    <property type="molecule type" value="Genomic_DNA"/>
</dbReference>
<sequence>MYLPFNQFCSAKLDRYGRPLQSGVIGVMVSEGTRANGKRTVTHAMAAELYQPARPRPTDEPGLALYAPAFRNMNDFAESVIRDFKPHNGGNFRQLAKRYGMTLVQMYLFIHARCPDLYEKAVNGKKSCSAFDVSKLSTSAASTPSRTSHHIDHASSNPVRWGSWKKSYCSRHSVLGRSPANKAAVPHTDRNVRISGDMSGLSLTLAPANGQVLELRFASDARNADTHTSCRD</sequence>
<proteinExistence type="predicted"/>
<keyword evidence="2" id="KW-1185">Reference proteome</keyword>
<gene>
    <name evidence="1" type="ORF">NP603_13860</name>
</gene>
<comment type="caution">
    <text evidence="1">The sequence shown here is derived from an EMBL/GenBank/DDBJ whole genome shotgun (WGS) entry which is preliminary data.</text>
</comment>
<accession>A0ABT1UIZ2</accession>
<evidence type="ECO:0000313" key="2">
    <source>
        <dbReference type="Proteomes" id="UP001524569"/>
    </source>
</evidence>
<reference evidence="1 2" key="1">
    <citation type="submission" date="2022-07" db="EMBL/GenBank/DDBJ databases">
        <title>Methylomonas rivi sp. nov., Methylomonas rosea sp. nov., Methylomonas aureus sp. nov. and Methylomonas subterranea sp. nov., four novel methanotrophs isolated from a freshwater creek and the deep terrestrial subsurface.</title>
        <authorList>
            <person name="Abin C."/>
            <person name="Sankaranarayanan K."/>
            <person name="Garner C."/>
            <person name="Sindelar R."/>
            <person name="Kotary K."/>
            <person name="Garner R."/>
            <person name="Barclay S."/>
            <person name="Lawson P."/>
            <person name="Krumholz L."/>
        </authorList>
    </citation>
    <scope>NUCLEOTIDE SEQUENCE [LARGE SCALE GENOMIC DNA]</scope>
    <source>
        <strain evidence="1 2">SURF-1</strain>
    </source>
</reference>
<evidence type="ECO:0008006" key="3">
    <source>
        <dbReference type="Google" id="ProtNLM"/>
    </source>
</evidence>